<organism evidence="1 2">
    <name type="scientific">Colwellia asteriadis</name>
    <dbReference type="NCBI Taxonomy" id="517723"/>
    <lineage>
        <taxon>Bacteria</taxon>
        <taxon>Pseudomonadati</taxon>
        <taxon>Pseudomonadota</taxon>
        <taxon>Gammaproteobacteria</taxon>
        <taxon>Alteromonadales</taxon>
        <taxon>Colwelliaceae</taxon>
        <taxon>Colwellia</taxon>
    </lineage>
</organism>
<name>A0ABN1L9R2_9GAMM</name>
<dbReference type="RefSeq" id="WP_343818309.1">
    <property type="nucleotide sequence ID" value="NZ_BAAAFA010000010.1"/>
</dbReference>
<dbReference type="EMBL" id="BAAAFA010000010">
    <property type="protein sequence ID" value="GAA0821432.1"/>
    <property type="molecule type" value="Genomic_DNA"/>
</dbReference>
<proteinExistence type="predicted"/>
<evidence type="ECO:0000313" key="2">
    <source>
        <dbReference type="Proteomes" id="UP001500021"/>
    </source>
</evidence>
<sequence>MENMRDKSFKALTSSIVFTQFAVQTPAINALREKVRFASDANNPQVLMFWLNAEQALVVNADHSCRQLYQAQFYLLLDAINDTLLPSHWRALCLDNIYQPLLALQRLSDCTDTKKQLRHLWLELNITRHYFL</sequence>
<evidence type="ECO:0000313" key="1">
    <source>
        <dbReference type="EMBL" id="GAA0821432.1"/>
    </source>
</evidence>
<accession>A0ABN1L9R2</accession>
<gene>
    <name evidence="1" type="ORF">GCM10009111_28420</name>
</gene>
<keyword evidence="2" id="KW-1185">Reference proteome</keyword>
<protein>
    <submittedName>
        <fullName evidence="1">Uncharacterized protein</fullName>
    </submittedName>
</protein>
<reference evidence="1 2" key="1">
    <citation type="journal article" date="2019" name="Int. J. Syst. Evol. Microbiol.">
        <title>The Global Catalogue of Microorganisms (GCM) 10K type strain sequencing project: providing services to taxonomists for standard genome sequencing and annotation.</title>
        <authorList>
            <consortium name="The Broad Institute Genomics Platform"/>
            <consortium name="The Broad Institute Genome Sequencing Center for Infectious Disease"/>
            <person name="Wu L."/>
            <person name="Ma J."/>
        </authorList>
    </citation>
    <scope>NUCLEOTIDE SEQUENCE [LARGE SCALE GENOMIC DNA]</scope>
    <source>
        <strain evidence="1 2">JCM 15608</strain>
    </source>
</reference>
<comment type="caution">
    <text evidence="1">The sequence shown here is derived from an EMBL/GenBank/DDBJ whole genome shotgun (WGS) entry which is preliminary data.</text>
</comment>
<dbReference type="Proteomes" id="UP001500021">
    <property type="component" value="Unassembled WGS sequence"/>
</dbReference>